<dbReference type="AlphaFoldDB" id="A0A369AI20"/>
<dbReference type="Pfam" id="PF00563">
    <property type="entry name" value="EAL"/>
    <property type="match status" value="1"/>
</dbReference>
<comment type="caution">
    <text evidence="2">The sequence shown here is derived from an EMBL/GenBank/DDBJ whole genome shotgun (WGS) entry which is preliminary data.</text>
</comment>
<dbReference type="InterPro" id="IPR035919">
    <property type="entry name" value="EAL_sf"/>
</dbReference>
<evidence type="ECO:0000313" key="2">
    <source>
        <dbReference type="EMBL" id="RCX08755.1"/>
    </source>
</evidence>
<dbReference type="SUPFAM" id="SSF141868">
    <property type="entry name" value="EAL domain-like"/>
    <property type="match status" value="1"/>
</dbReference>
<dbReference type="CDD" id="cd01948">
    <property type="entry name" value="EAL"/>
    <property type="match status" value="1"/>
</dbReference>
<gene>
    <name evidence="2" type="ORF">DFP77_10173</name>
</gene>
<sequence>MYESRHAVEGFFVKNDGLDTECDWHHIQETNGGFIVLNSKGVIVSCNDEAKLARLALTIQTILPFDRFWLDDESRLFQLSEFKDSIGKEARLLFMDNGVNTHKVKVWADAFWLLGKQYYSLFFQNRLVEQEHVVALSSAKKVQALIDDLNDDLLDLHYQPQINITDNSLHGVEVLARWTNKEFGRVAPDDFIALAEEHELIADLDIWVMSRACRQLALWREQGIHIPTVAVNFSPLTFTYAHLEQKVQAILEENSLLPSDLVIEVTENKSINTSCCFDNTIARIHALGVAISLDDFGTDYSNLKRLLKFPVSQLKLDRSFVSELPNKLSKELSEVVFSICQKIDAVPVAEGVETQQQLSYLSTIGYQIIQGYLLSPPLSREELEYWIANEEHLKVL</sequence>
<dbReference type="Proteomes" id="UP000253506">
    <property type="component" value="Unassembled WGS sequence"/>
</dbReference>
<name>A0A369AI20_9GAMM</name>
<dbReference type="EMBL" id="QPJQ01000001">
    <property type="protein sequence ID" value="RCX08755.1"/>
    <property type="molecule type" value="Genomic_DNA"/>
</dbReference>
<dbReference type="Gene3D" id="3.20.20.450">
    <property type="entry name" value="EAL domain"/>
    <property type="match status" value="1"/>
</dbReference>
<proteinExistence type="predicted"/>
<reference evidence="2 3" key="1">
    <citation type="submission" date="2018-07" db="EMBL/GenBank/DDBJ databases">
        <title>Genomic Encyclopedia of Type Strains, Phase III (KMG-III): the genomes of soil and plant-associated and newly described type strains.</title>
        <authorList>
            <person name="Whitman W."/>
        </authorList>
    </citation>
    <scope>NUCLEOTIDE SEQUENCE [LARGE SCALE GENOMIC DNA]</scope>
    <source>
        <strain evidence="2 3">CECT 7731</strain>
    </source>
</reference>
<dbReference type="GO" id="GO:0071111">
    <property type="term" value="F:cyclic-guanylate-specific phosphodiesterase activity"/>
    <property type="evidence" value="ECO:0007669"/>
    <property type="project" value="InterPro"/>
</dbReference>
<dbReference type="InterPro" id="IPR001633">
    <property type="entry name" value="EAL_dom"/>
</dbReference>
<evidence type="ECO:0000313" key="3">
    <source>
        <dbReference type="Proteomes" id="UP000253506"/>
    </source>
</evidence>
<evidence type="ECO:0000259" key="1">
    <source>
        <dbReference type="PROSITE" id="PS50883"/>
    </source>
</evidence>
<dbReference type="PANTHER" id="PTHR33121">
    <property type="entry name" value="CYCLIC DI-GMP PHOSPHODIESTERASE PDEF"/>
    <property type="match status" value="1"/>
</dbReference>
<organism evidence="2 3">
    <name type="scientific">Marinomonas foliarum</name>
    <dbReference type="NCBI Taxonomy" id="491950"/>
    <lineage>
        <taxon>Bacteria</taxon>
        <taxon>Pseudomonadati</taxon>
        <taxon>Pseudomonadota</taxon>
        <taxon>Gammaproteobacteria</taxon>
        <taxon>Oceanospirillales</taxon>
        <taxon>Oceanospirillaceae</taxon>
        <taxon>Marinomonas</taxon>
    </lineage>
</organism>
<dbReference type="PROSITE" id="PS50883">
    <property type="entry name" value="EAL"/>
    <property type="match status" value="1"/>
</dbReference>
<protein>
    <submittedName>
        <fullName evidence="2">EAL domain-containing protein (Putative c-di-GMP-specific phosphodiesterase class I)</fullName>
    </submittedName>
</protein>
<dbReference type="PANTHER" id="PTHR33121:SF79">
    <property type="entry name" value="CYCLIC DI-GMP PHOSPHODIESTERASE PDED-RELATED"/>
    <property type="match status" value="1"/>
</dbReference>
<dbReference type="InterPro" id="IPR050706">
    <property type="entry name" value="Cyclic-di-GMP_PDE-like"/>
</dbReference>
<dbReference type="SMART" id="SM00052">
    <property type="entry name" value="EAL"/>
    <property type="match status" value="1"/>
</dbReference>
<accession>A0A369AI20</accession>
<feature type="domain" description="EAL" evidence="1">
    <location>
        <begin position="135"/>
        <end position="391"/>
    </location>
</feature>